<dbReference type="InterPro" id="IPR029787">
    <property type="entry name" value="Nucleotide_cyclase"/>
</dbReference>
<dbReference type="Proteomes" id="UP000470470">
    <property type="component" value="Unassembled WGS sequence"/>
</dbReference>
<dbReference type="PROSITE" id="PS50887">
    <property type="entry name" value="GGDEF"/>
    <property type="match status" value="2"/>
</dbReference>
<feature type="transmembrane region" description="Helical" evidence="2">
    <location>
        <begin position="486"/>
        <end position="506"/>
    </location>
</feature>
<keyword evidence="5" id="KW-1185">Reference proteome</keyword>
<dbReference type="PANTHER" id="PTHR45138:SF9">
    <property type="entry name" value="DIGUANYLATE CYCLASE DGCM-RELATED"/>
    <property type="match status" value="1"/>
</dbReference>
<dbReference type="FunFam" id="3.30.70.270:FF:000001">
    <property type="entry name" value="Diguanylate cyclase domain protein"/>
    <property type="match status" value="2"/>
</dbReference>
<feature type="domain" description="GGDEF" evidence="3">
    <location>
        <begin position="675"/>
        <end position="827"/>
    </location>
</feature>
<accession>A0A7K3WHG8</accession>
<feature type="transmembrane region" description="Helical" evidence="2">
    <location>
        <begin position="117"/>
        <end position="136"/>
    </location>
</feature>
<reference evidence="4 5" key="1">
    <citation type="submission" date="2020-02" db="EMBL/GenBank/DDBJ databases">
        <title>The whole genome sequence of CPCC 205119.</title>
        <authorList>
            <person name="Jiang Z."/>
        </authorList>
    </citation>
    <scope>NUCLEOTIDE SEQUENCE [LARGE SCALE GENOMIC DNA]</scope>
    <source>
        <strain evidence="4 5">CPCC 205119</strain>
    </source>
</reference>
<feature type="compositionally biased region" description="Low complexity" evidence="1">
    <location>
        <begin position="426"/>
        <end position="438"/>
    </location>
</feature>
<feature type="transmembrane region" description="Helical" evidence="2">
    <location>
        <begin position="513"/>
        <end position="530"/>
    </location>
</feature>
<dbReference type="GO" id="GO:0043709">
    <property type="term" value="P:cell adhesion involved in single-species biofilm formation"/>
    <property type="evidence" value="ECO:0007669"/>
    <property type="project" value="TreeGrafter"/>
</dbReference>
<dbReference type="CDD" id="cd01949">
    <property type="entry name" value="GGDEF"/>
    <property type="match status" value="2"/>
</dbReference>
<organism evidence="4 5">
    <name type="scientific">Goekera deserti</name>
    <dbReference type="NCBI Taxonomy" id="2497753"/>
    <lineage>
        <taxon>Bacteria</taxon>
        <taxon>Bacillati</taxon>
        <taxon>Actinomycetota</taxon>
        <taxon>Actinomycetes</taxon>
        <taxon>Geodermatophilales</taxon>
        <taxon>Geodermatophilaceae</taxon>
        <taxon>Goekera</taxon>
    </lineage>
</organism>
<feature type="transmembrane region" description="Helical" evidence="2">
    <location>
        <begin position="56"/>
        <end position="74"/>
    </location>
</feature>
<name>A0A7K3WHG8_9ACTN</name>
<evidence type="ECO:0000313" key="4">
    <source>
        <dbReference type="EMBL" id="NEL54963.1"/>
    </source>
</evidence>
<dbReference type="Pfam" id="PF00990">
    <property type="entry name" value="GGDEF"/>
    <property type="match status" value="3"/>
</dbReference>
<evidence type="ECO:0000259" key="3">
    <source>
        <dbReference type="PROSITE" id="PS50887"/>
    </source>
</evidence>
<feature type="transmembrane region" description="Helical" evidence="2">
    <location>
        <begin position="197"/>
        <end position="215"/>
    </location>
</feature>
<dbReference type="GO" id="GO:1902201">
    <property type="term" value="P:negative regulation of bacterial-type flagellum-dependent cell motility"/>
    <property type="evidence" value="ECO:0007669"/>
    <property type="project" value="TreeGrafter"/>
</dbReference>
<keyword evidence="2" id="KW-0812">Transmembrane</keyword>
<feature type="transmembrane region" description="Helical" evidence="2">
    <location>
        <begin position="566"/>
        <end position="582"/>
    </location>
</feature>
<dbReference type="AlphaFoldDB" id="A0A7K3WHG8"/>
<keyword evidence="2" id="KW-1133">Transmembrane helix</keyword>
<feature type="region of interest" description="Disordered" evidence="1">
    <location>
        <begin position="426"/>
        <end position="447"/>
    </location>
</feature>
<dbReference type="NCBIfam" id="TIGR00254">
    <property type="entry name" value="GGDEF"/>
    <property type="match status" value="2"/>
</dbReference>
<dbReference type="GO" id="GO:0052621">
    <property type="term" value="F:diguanylate cyclase activity"/>
    <property type="evidence" value="ECO:0007669"/>
    <property type="project" value="TreeGrafter"/>
</dbReference>
<feature type="domain" description="GGDEF" evidence="3">
    <location>
        <begin position="277"/>
        <end position="414"/>
    </location>
</feature>
<dbReference type="GO" id="GO:0005886">
    <property type="term" value="C:plasma membrane"/>
    <property type="evidence" value="ECO:0007669"/>
    <property type="project" value="TreeGrafter"/>
</dbReference>
<dbReference type="RefSeq" id="WP_152729482.1">
    <property type="nucleotide sequence ID" value="NZ_JAABOZ010000003.1"/>
</dbReference>
<dbReference type="InterPro" id="IPR000160">
    <property type="entry name" value="GGDEF_dom"/>
</dbReference>
<dbReference type="InterPro" id="IPR043128">
    <property type="entry name" value="Rev_trsase/Diguanyl_cyclase"/>
</dbReference>
<dbReference type="InterPro" id="IPR050469">
    <property type="entry name" value="Diguanylate_Cyclase"/>
</dbReference>
<dbReference type="SMART" id="SM00267">
    <property type="entry name" value="GGDEF"/>
    <property type="match status" value="2"/>
</dbReference>
<dbReference type="EMBL" id="JAAGWK010000019">
    <property type="protein sequence ID" value="NEL54963.1"/>
    <property type="molecule type" value="Genomic_DNA"/>
</dbReference>
<sequence>MTLSTGPDAQGAPGARPAGAAELDGLLARPPWALRFPSPWEERYQAESARGRVRRLSVATLFGGGITYLLLSISDPVPWTLADLQGGLRLTAIGLALLLTVAGAFARPPRLGPTVTLLEWGTLVTTLVIAAYSLSLHRDDDVLSRTKLGALILVFFFNCIVARQQFRFALSTAATIWVGHLVLGHDAGDAALTHRGYVLLFSTALVFSLLVNHQLERHERRTVLLRWSDGEQRAELRRVVDQVRHASQVDALTGLANRRHHDVELGRLWAAAAASSADLAVLAVDVDHFKRYNDRYGHPAGDVCLQRVATVLMHVAAQHGGVAARLGGEEFGLVLPGCGPDEAARAAEAVCAGVRALHVPHEDSATAAHVTVSVGVCAARPAEGSRAPALLQAADAALYRVKNGGRDGWAASPVSAATALLAPAPATPADTDAQPWDAGPEPGHGAAPRGAVRRWTLLVNGLAGLAVVAVYVRLSRPLMPDVASEVISSFTAAGVVVGLLMVGLTVAGVPDRWLLRAYGVLTVALGPAAVPPLSASQAPTTPTYALSLCLIPMFAAVVLRLPFRVILGVSTGWVVVALALLRPDDDVLGPAWGYAVQVVVIGSLYPVVAAYLLQQADRREAELARSEAAERVRLHRRTDQLRWLASTDALTGLVNRRQFEVEYARLWEACRAAGEPLALLILDVDHFKAYNDGYGHPAGDACLRRVGGALAAVAGWTDLRDGHGPASAGTWPRPVAARLGGEEFGVLLPGADARLALLAAERLRRVVQELDVEHRWSPTARHVTVSIGVAGELPWRAGSDRRLLAAADAALYQAKASGRDRVVAAPSAVPSTGGAGS</sequence>
<feature type="transmembrane region" description="Helical" evidence="2">
    <location>
        <begin position="86"/>
        <end position="105"/>
    </location>
</feature>
<dbReference type="SUPFAM" id="SSF55073">
    <property type="entry name" value="Nucleotide cyclase"/>
    <property type="match status" value="2"/>
</dbReference>
<proteinExistence type="predicted"/>
<evidence type="ECO:0000256" key="2">
    <source>
        <dbReference type="SAM" id="Phobius"/>
    </source>
</evidence>
<feature type="transmembrane region" description="Helical" evidence="2">
    <location>
        <begin position="594"/>
        <end position="613"/>
    </location>
</feature>
<evidence type="ECO:0000313" key="5">
    <source>
        <dbReference type="Proteomes" id="UP000470470"/>
    </source>
</evidence>
<gene>
    <name evidence="4" type="ORF">G1H19_13225</name>
</gene>
<feature type="transmembrane region" description="Helical" evidence="2">
    <location>
        <begin position="142"/>
        <end position="161"/>
    </location>
</feature>
<dbReference type="Gene3D" id="3.30.70.270">
    <property type="match status" value="2"/>
</dbReference>
<comment type="caution">
    <text evidence="4">The sequence shown here is derived from an EMBL/GenBank/DDBJ whole genome shotgun (WGS) entry which is preliminary data.</text>
</comment>
<keyword evidence="2" id="KW-0472">Membrane</keyword>
<dbReference type="PANTHER" id="PTHR45138">
    <property type="entry name" value="REGULATORY COMPONENTS OF SENSORY TRANSDUCTION SYSTEM"/>
    <property type="match status" value="1"/>
</dbReference>
<evidence type="ECO:0000256" key="1">
    <source>
        <dbReference type="SAM" id="MobiDB-lite"/>
    </source>
</evidence>
<feature type="transmembrane region" description="Helical" evidence="2">
    <location>
        <begin position="455"/>
        <end position="474"/>
    </location>
</feature>
<feature type="transmembrane region" description="Helical" evidence="2">
    <location>
        <begin position="542"/>
        <end position="559"/>
    </location>
</feature>
<protein>
    <submittedName>
        <fullName evidence="4">Diguanylate cyclase</fullName>
    </submittedName>
</protein>
<feature type="transmembrane region" description="Helical" evidence="2">
    <location>
        <begin position="168"/>
        <end position="185"/>
    </location>
</feature>